<reference evidence="15" key="1">
    <citation type="journal article" date="2019" name="Int. J. Syst. Evol. Microbiol.">
        <title>The Global Catalogue of Microorganisms (GCM) 10K type strain sequencing project: providing services to taxonomists for standard genome sequencing and annotation.</title>
        <authorList>
            <consortium name="The Broad Institute Genomics Platform"/>
            <consortium name="The Broad Institute Genome Sequencing Center for Infectious Disease"/>
            <person name="Wu L."/>
            <person name="Ma J."/>
        </authorList>
    </citation>
    <scope>NUCLEOTIDE SEQUENCE [LARGE SCALE GENOMIC DNA]</scope>
    <source>
        <strain evidence="15">JCM 18541</strain>
    </source>
</reference>
<dbReference type="NCBIfam" id="TIGR00433">
    <property type="entry name" value="bioB"/>
    <property type="match status" value="1"/>
</dbReference>
<dbReference type="Proteomes" id="UP001500187">
    <property type="component" value="Unassembled WGS sequence"/>
</dbReference>
<evidence type="ECO:0000256" key="9">
    <source>
        <dbReference type="ARBA" id="ARBA00023014"/>
    </source>
</evidence>
<feature type="binding site" evidence="11">
    <location>
        <position position="65"/>
    </location>
    <ligand>
        <name>[4Fe-4S] cluster</name>
        <dbReference type="ChEBI" id="CHEBI:49883"/>
        <note>4Fe-4S-S-AdoMet</note>
    </ligand>
</feature>
<comment type="function">
    <text evidence="11">Catalyzes the conversion of dethiobiotin (DTB) to biotin by the insertion of a sulfur atom into dethiobiotin via a radical-based mechanism.</text>
</comment>
<dbReference type="PROSITE" id="PS51918">
    <property type="entry name" value="RADICAL_SAM"/>
    <property type="match status" value="1"/>
</dbReference>
<dbReference type="SMART" id="SM00729">
    <property type="entry name" value="Elp3"/>
    <property type="match status" value="1"/>
</dbReference>
<keyword evidence="7 11" id="KW-0093">Biotin biosynthesis</keyword>
<comment type="similarity">
    <text evidence="11">Belongs to the radical SAM superfamily. Biotin synthase family.</text>
</comment>
<evidence type="ECO:0000256" key="5">
    <source>
        <dbReference type="ARBA" id="ARBA00022714"/>
    </source>
</evidence>
<comment type="cofactor">
    <cofactor evidence="11">
        <name>[4Fe-4S] cluster</name>
        <dbReference type="ChEBI" id="CHEBI:49883"/>
    </cofactor>
    <text evidence="11">Binds 1 [4Fe-4S] cluster. The cluster is coordinated with 3 cysteines and an exchangeable S-adenosyl-L-methionine.</text>
</comment>
<evidence type="ECO:0000256" key="1">
    <source>
        <dbReference type="ARBA" id="ARBA00004942"/>
    </source>
</evidence>
<comment type="pathway">
    <text evidence="1 11">Cofactor biosynthesis; biotin biosynthesis; biotin from 7,8-diaminononanoate: step 2/2.</text>
</comment>
<dbReference type="EC" id="2.8.1.6" evidence="2 11"/>
<sequence length="409" mass="44433">MTDFKALAERILQGKPISRKEALTALTAPDAQTFTLVEAASLLRRHHFSNTVKVNYLINLKSGLCPEDCTYCSQRLGSEADVLKYSWVSHQEALTQAKFGIAGGASRVCMVASGKGPSNRDVERVSGMIKQLKDQHPQVEVCACLGILKDGQAQRLKEAGADAYNHNLNTSEDHYTDVCSTHTYQERISTIHQAQQAGLSACSGLIVGMGQTDEQLIDAIFALKDLDGDSIPVNFLMPFEGTPLAGTWELTPLKCLRILATVRLVAPDREIRMAGGREMHLRSLQSVALQIANSLFLGDYLTSEGQAALDDLDMIRDSGFEIVGAEGRDLLAEHQRLAKDRGDESNLASVDESSRCGLPVVSDNLQGCGGCSSMEARHPTENSHLPESGVEFRPVLRRRGTGTPSRPNA</sequence>
<comment type="subunit">
    <text evidence="11">Homodimer.</text>
</comment>
<dbReference type="RefSeq" id="WP_345444368.1">
    <property type="nucleotide sequence ID" value="NZ_BAABKP010000001.1"/>
</dbReference>
<feature type="binding site" evidence="11">
    <location>
        <position position="272"/>
    </location>
    <ligand>
        <name>[2Fe-2S] cluster</name>
        <dbReference type="ChEBI" id="CHEBI:190135"/>
    </ligand>
</feature>
<keyword evidence="5 11" id="KW-0001">2Fe-2S</keyword>
<dbReference type="InterPro" id="IPR013785">
    <property type="entry name" value="Aldolase_TIM"/>
</dbReference>
<dbReference type="InterPro" id="IPR006638">
    <property type="entry name" value="Elp3/MiaA/NifB-like_rSAM"/>
</dbReference>
<dbReference type="SMART" id="SM00876">
    <property type="entry name" value="BATS"/>
    <property type="match status" value="1"/>
</dbReference>
<keyword evidence="15" id="KW-1185">Reference proteome</keyword>
<evidence type="ECO:0000256" key="4">
    <source>
        <dbReference type="ARBA" id="ARBA00022691"/>
    </source>
</evidence>
<evidence type="ECO:0000256" key="3">
    <source>
        <dbReference type="ARBA" id="ARBA00022485"/>
    </source>
</evidence>
<evidence type="ECO:0000313" key="15">
    <source>
        <dbReference type="Proteomes" id="UP001500187"/>
    </source>
</evidence>
<dbReference type="SFLD" id="SFLDS00029">
    <property type="entry name" value="Radical_SAM"/>
    <property type="match status" value="1"/>
</dbReference>
<dbReference type="HAMAP" id="MF_01694">
    <property type="entry name" value="BioB"/>
    <property type="match status" value="1"/>
</dbReference>
<evidence type="ECO:0000256" key="10">
    <source>
        <dbReference type="ARBA" id="ARBA00051157"/>
    </source>
</evidence>
<dbReference type="PANTHER" id="PTHR22976:SF2">
    <property type="entry name" value="BIOTIN SYNTHASE, MITOCHONDRIAL"/>
    <property type="match status" value="1"/>
</dbReference>
<feature type="binding site" evidence="11">
    <location>
        <position position="202"/>
    </location>
    <ligand>
        <name>[2Fe-2S] cluster</name>
        <dbReference type="ChEBI" id="CHEBI:190135"/>
    </ligand>
</feature>
<evidence type="ECO:0000256" key="7">
    <source>
        <dbReference type="ARBA" id="ARBA00022756"/>
    </source>
</evidence>
<evidence type="ECO:0000313" key="14">
    <source>
        <dbReference type="EMBL" id="GAA4790162.1"/>
    </source>
</evidence>
<proteinExistence type="inferred from homology"/>
<dbReference type="PANTHER" id="PTHR22976">
    <property type="entry name" value="BIOTIN SYNTHASE"/>
    <property type="match status" value="1"/>
</dbReference>
<feature type="binding site" evidence="11">
    <location>
        <position position="109"/>
    </location>
    <ligand>
        <name>[2Fe-2S] cluster</name>
        <dbReference type="ChEBI" id="CHEBI:190135"/>
    </ligand>
</feature>
<keyword evidence="6 11" id="KW-0479">Metal-binding</keyword>
<dbReference type="InterPro" id="IPR007197">
    <property type="entry name" value="rSAM"/>
</dbReference>
<evidence type="ECO:0000256" key="6">
    <source>
        <dbReference type="ARBA" id="ARBA00022723"/>
    </source>
</evidence>
<protein>
    <recommendedName>
        <fullName evidence="2 11">Biotin synthase</fullName>
        <ecNumber evidence="2 11">2.8.1.6</ecNumber>
    </recommendedName>
</protein>
<evidence type="ECO:0000256" key="2">
    <source>
        <dbReference type="ARBA" id="ARBA00012236"/>
    </source>
</evidence>
<evidence type="ECO:0000259" key="13">
    <source>
        <dbReference type="PROSITE" id="PS51918"/>
    </source>
</evidence>
<keyword evidence="9 11" id="KW-0411">Iron-sulfur</keyword>
<dbReference type="CDD" id="cd01335">
    <property type="entry name" value="Radical_SAM"/>
    <property type="match status" value="1"/>
</dbReference>
<keyword evidence="4 11" id="KW-0949">S-adenosyl-L-methionine</keyword>
<dbReference type="EMBL" id="BAABKP010000001">
    <property type="protein sequence ID" value="GAA4790162.1"/>
    <property type="molecule type" value="Genomic_DNA"/>
</dbReference>
<keyword evidence="3 11" id="KW-0004">4Fe-4S</keyword>
<dbReference type="InterPro" id="IPR058240">
    <property type="entry name" value="rSAM_sf"/>
</dbReference>
<dbReference type="InterPro" id="IPR002684">
    <property type="entry name" value="Biotin_synth/BioAB"/>
</dbReference>
<evidence type="ECO:0000256" key="11">
    <source>
        <dbReference type="HAMAP-Rule" id="MF_01694"/>
    </source>
</evidence>
<dbReference type="InterPro" id="IPR010722">
    <property type="entry name" value="BATS_dom"/>
</dbReference>
<dbReference type="Gene3D" id="3.20.20.70">
    <property type="entry name" value="Aldolase class I"/>
    <property type="match status" value="1"/>
</dbReference>
<dbReference type="Pfam" id="PF06968">
    <property type="entry name" value="BATS"/>
    <property type="match status" value="1"/>
</dbReference>
<feature type="binding site" evidence="11">
    <location>
        <position position="142"/>
    </location>
    <ligand>
        <name>[2Fe-2S] cluster</name>
        <dbReference type="ChEBI" id="CHEBI:190135"/>
    </ligand>
</feature>
<keyword evidence="11" id="KW-0808">Transferase</keyword>
<feature type="binding site" evidence="11">
    <location>
        <position position="69"/>
    </location>
    <ligand>
        <name>[4Fe-4S] cluster</name>
        <dbReference type="ChEBI" id="CHEBI:49883"/>
        <note>4Fe-4S-S-AdoMet</note>
    </ligand>
</feature>
<dbReference type="SFLD" id="SFLDG01060">
    <property type="entry name" value="BATS_domain_containing"/>
    <property type="match status" value="1"/>
</dbReference>
<comment type="cofactor">
    <cofactor evidence="11">
        <name>[2Fe-2S] cluster</name>
        <dbReference type="ChEBI" id="CHEBI:190135"/>
    </cofactor>
    <text evidence="11">Binds 1 [2Fe-2S] cluster. The cluster is coordinated with 3 cysteines and 1 arginine.</text>
</comment>
<keyword evidence="8 11" id="KW-0408">Iron</keyword>
<accession>A0ABP9B4B9</accession>
<dbReference type="SUPFAM" id="SSF102114">
    <property type="entry name" value="Radical SAM enzymes"/>
    <property type="match status" value="1"/>
</dbReference>
<dbReference type="Pfam" id="PF04055">
    <property type="entry name" value="Radical_SAM"/>
    <property type="match status" value="1"/>
</dbReference>
<comment type="caution">
    <text evidence="14">The sequence shown here is derived from an EMBL/GenBank/DDBJ whole genome shotgun (WGS) entry which is preliminary data.</text>
</comment>
<evidence type="ECO:0000256" key="8">
    <source>
        <dbReference type="ARBA" id="ARBA00023004"/>
    </source>
</evidence>
<feature type="region of interest" description="Disordered" evidence="12">
    <location>
        <begin position="375"/>
        <end position="409"/>
    </location>
</feature>
<feature type="binding site" evidence="11">
    <location>
        <position position="72"/>
    </location>
    <ligand>
        <name>[4Fe-4S] cluster</name>
        <dbReference type="ChEBI" id="CHEBI:49883"/>
        <note>4Fe-4S-S-AdoMet</note>
    </ligand>
</feature>
<dbReference type="SFLD" id="SFLDG01278">
    <property type="entry name" value="biotin_synthase_like"/>
    <property type="match status" value="1"/>
</dbReference>
<organism evidence="14 15">
    <name type="scientific">Rothia endophytica</name>
    <dbReference type="NCBI Taxonomy" id="1324766"/>
    <lineage>
        <taxon>Bacteria</taxon>
        <taxon>Bacillati</taxon>
        <taxon>Actinomycetota</taxon>
        <taxon>Actinomycetes</taxon>
        <taxon>Micrococcales</taxon>
        <taxon>Micrococcaceae</taxon>
        <taxon>Rothia</taxon>
    </lineage>
</organism>
<gene>
    <name evidence="11 14" type="primary">bioB</name>
    <name evidence="14" type="ORF">GCM10023352_05170</name>
</gene>
<comment type="catalytic activity">
    <reaction evidence="10 11">
        <text>(4R,5S)-dethiobiotin + (sulfur carrier)-SH + 2 reduced [2Fe-2S]-[ferredoxin] + 2 S-adenosyl-L-methionine = (sulfur carrier)-H + biotin + 2 5'-deoxyadenosine + 2 L-methionine + 2 oxidized [2Fe-2S]-[ferredoxin]</text>
        <dbReference type="Rhea" id="RHEA:22060"/>
        <dbReference type="Rhea" id="RHEA-COMP:10000"/>
        <dbReference type="Rhea" id="RHEA-COMP:10001"/>
        <dbReference type="Rhea" id="RHEA-COMP:14737"/>
        <dbReference type="Rhea" id="RHEA-COMP:14739"/>
        <dbReference type="ChEBI" id="CHEBI:17319"/>
        <dbReference type="ChEBI" id="CHEBI:29917"/>
        <dbReference type="ChEBI" id="CHEBI:33737"/>
        <dbReference type="ChEBI" id="CHEBI:33738"/>
        <dbReference type="ChEBI" id="CHEBI:57586"/>
        <dbReference type="ChEBI" id="CHEBI:57844"/>
        <dbReference type="ChEBI" id="CHEBI:59789"/>
        <dbReference type="ChEBI" id="CHEBI:64428"/>
        <dbReference type="ChEBI" id="CHEBI:149473"/>
        <dbReference type="EC" id="2.8.1.6"/>
    </reaction>
</comment>
<feature type="domain" description="Radical SAM core" evidence="13">
    <location>
        <begin position="50"/>
        <end position="277"/>
    </location>
</feature>
<evidence type="ECO:0000256" key="12">
    <source>
        <dbReference type="SAM" id="MobiDB-lite"/>
    </source>
</evidence>
<name>A0ABP9B4B9_9MICC</name>